<dbReference type="PANTHER" id="PTHR31651:SF36">
    <property type="entry name" value="AUXIN EFFLUX CARRIER FAMILY PROTEIN"/>
    <property type="match status" value="1"/>
</dbReference>
<proteinExistence type="inferred from homology"/>
<dbReference type="Proteomes" id="UP001230188">
    <property type="component" value="Unassembled WGS sequence"/>
</dbReference>
<feature type="transmembrane region" description="Helical" evidence="9">
    <location>
        <begin position="297"/>
        <end position="318"/>
    </location>
</feature>
<keyword evidence="5 9" id="KW-1133">Transmembrane helix</keyword>
<evidence type="ECO:0000256" key="1">
    <source>
        <dbReference type="ARBA" id="ARBA00004141"/>
    </source>
</evidence>
<feature type="transmembrane region" description="Helical" evidence="9">
    <location>
        <begin position="366"/>
        <end position="388"/>
    </location>
</feature>
<feature type="transmembrane region" description="Helical" evidence="9">
    <location>
        <begin position="250"/>
        <end position="269"/>
    </location>
</feature>
<evidence type="ECO:0000256" key="3">
    <source>
        <dbReference type="ARBA" id="ARBA00022448"/>
    </source>
</evidence>
<dbReference type="PANTHER" id="PTHR31651">
    <property type="match status" value="1"/>
</dbReference>
<protein>
    <recommendedName>
        <fullName evidence="12">Auxin efflux carrier</fullName>
    </recommendedName>
</protein>
<reference evidence="10" key="1">
    <citation type="submission" date="2023-01" db="EMBL/GenBank/DDBJ databases">
        <title>Metagenome sequencing of chrysophaentin producing Chrysophaeum taylorii.</title>
        <authorList>
            <person name="Davison J."/>
            <person name="Bewley C."/>
        </authorList>
    </citation>
    <scope>NUCLEOTIDE SEQUENCE</scope>
    <source>
        <strain evidence="10">NIES-1699</strain>
    </source>
</reference>
<dbReference type="EMBL" id="JAQMWT010000452">
    <property type="protein sequence ID" value="KAJ8601113.1"/>
    <property type="molecule type" value="Genomic_DNA"/>
</dbReference>
<dbReference type="InterPro" id="IPR004776">
    <property type="entry name" value="Mem_transp_PIN-like"/>
</dbReference>
<evidence type="ECO:0008006" key="12">
    <source>
        <dbReference type="Google" id="ProtNLM"/>
    </source>
</evidence>
<keyword evidence="11" id="KW-1185">Reference proteome</keyword>
<comment type="similarity">
    <text evidence="8">Belongs to the auxin efflux carrier (TC 2.A.69.2) family.</text>
</comment>
<keyword evidence="6 9" id="KW-0472">Membrane</keyword>
<feature type="transmembrane region" description="Helical" evidence="9">
    <location>
        <begin position="177"/>
        <end position="200"/>
    </location>
</feature>
<feature type="transmembrane region" description="Helical" evidence="9">
    <location>
        <begin position="114"/>
        <end position="136"/>
    </location>
</feature>
<dbReference type="Pfam" id="PF03547">
    <property type="entry name" value="Mem_trans"/>
    <property type="match status" value="1"/>
</dbReference>
<dbReference type="GO" id="GO:0012505">
    <property type="term" value="C:endomembrane system"/>
    <property type="evidence" value="ECO:0007669"/>
    <property type="project" value="UniProtKB-SubCell"/>
</dbReference>
<evidence type="ECO:0000256" key="6">
    <source>
        <dbReference type="ARBA" id="ARBA00023136"/>
    </source>
</evidence>
<evidence type="ECO:0000256" key="7">
    <source>
        <dbReference type="ARBA" id="ARBA00025100"/>
    </source>
</evidence>
<dbReference type="InterPro" id="IPR045033">
    <property type="entry name" value="PILS1/3/4/5/7"/>
</dbReference>
<evidence type="ECO:0000256" key="8">
    <source>
        <dbReference type="ARBA" id="ARBA00025752"/>
    </source>
</evidence>
<evidence type="ECO:0000256" key="2">
    <source>
        <dbReference type="ARBA" id="ARBA00004308"/>
    </source>
</evidence>
<organism evidence="10 11">
    <name type="scientific">Chrysophaeum taylorii</name>
    <dbReference type="NCBI Taxonomy" id="2483200"/>
    <lineage>
        <taxon>Eukaryota</taxon>
        <taxon>Sar</taxon>
        <taxon>Stramenopiles</taxon>
        <taxon>Ochrophyta</taxon>
        <taxon>Pelagophyceae</taxon>
        <taxon>Pelagomonadales</taxon>
        <taxon>Pelagomonadaceae</taxon>
        <taxon>Chrysophaeum</taxon>
    </lineage>
</organism>
<evidence type="ECO:0000256" key="9">
    <source>
        <dbReference type="SAM" id="Phobius"/>
    </source>
</evidence>
<dbReference type="GO" id="GO:0016020">
    <property type="term" value="C:membrane"/>
    <property type="evidence" value="ECO:0007669"/>
    <property type="project" value="UniProtKB-SubCell"/>
</dbReference>
<name>A0AAD7UAP0_9STRA</name>
<comment type="function">
    <text evidence="7">Involved in cellular auxin homeostasis by regulating auxin metabolism. Regulates intracellular auxin accumulation at the endoplasmic reticulum and thus auxin availability for nuclear auxin signaling.</text>
</comment>
<evidence type="ECO:0000256" key="4">
    <source>
        <dbReference type="ARBA" id="ARBA00022692"/>
    </source>
</evidence>
<gene>
    <name evidence="10" type="ORF">CTAYLR_010568</name>
</gene>
<evidence type="ECO:0000313" key="11">
    <source>
        <dbReference type="Proteomes" id="UP001230188"/>
    </source>
</evidence>
<dbReference type="AlphaFoldDB" id="A0AAD7UAP0"/>
<evidence type="ECO:0000313" key="10">
    <source>
        <dbReference type="EMBL" id="KAJ8601113.1"/>
    </source>
</evidence>
<feature type="transmembrane region" description="Helical" evidence="9">
    <location>
        <begin position="330"/>
        <end position="354"/>
    </location>
</feature>
<keyword evidence="3" id="KW-0813">Transport</keyword>
<evidence type="ECO:0000256" key="5">
    <source>
        <dbReference type="ARBA" id="ARBA00022989"/>
    </source>
</evidence>
<comment type="subcellular location">
    <subcellularLocation>
        <location evidence="2">Endomembrane system</location>
    </subcellularLocation>
    <subcellularLocation>
        <location evidence="1">Membrane</location>
        <topology evidence="1">Multi-pass membrane protein</topology>
    </subcellularLocation>
</comment>
<keyword evidence="4 9" id="KW-0812">Transmembrane</keyword>
<comment type="caution">
    <text evidence="10">The sequence shown here is derived from an EMBL/GenBank/DDBJ whole genome shotgun (WGS) entry which is preliminary data.</text>
</comment>
<sequence length="396" mass="42037">MLVVTMLAPIATAFFVVPAPPQTTTTTTRTTRPRRRESVKSRAVVSPAAVSVASTAVLRLTTVCGLGAYYARAGVLDAQACTTLSRLVYHVFQPAMLFVNCASTIWTTSDRARLLALPTFAGLQIAMGAAFGAVALRGKPASIEARELRALCAFGNAGPLPFVFAEGFFEGEQLARAVAYISFYLVGWSPLFWTIGPLVLNQKRRQRRFLSPPVVASILGVVAGSNDVVAAAMFRGIARPLTDSLRLLGSAYLPAVALVLSGTLARALLPSLRAPANRDTPENDDDDVPAIALATRLGLLALCRFVWLPVATVVLLHLGTSLHLLADDPLLRFVILMAASMPSAQNAIVILQLSEPEDDEAAAPSMARLLALLYLGALVPMAVLLSIATKLAPLDI</sequence>
<dbReference type="GO" id="GO:0055085">
    <property type="term" value="P:transmembrane transport"/>
    <property type="evidence" value="ECO:0007669"/>
    <property type="project" value="InterPro"/>
</dbReference>
<accession>A0AAD7UAP0</accession>